<comment type="caution">
    <text evidence="5">The sequence shown here is derived from an EMBL/GenBank/DDBJ whole genome shotgun (WGS) entry which is preliminary data.</text>
</comment>
<evidence type="ECO:0000256" key="3">
    <source>
        <dbReference type="ARBA" id="ARBA00022801"/>
    </source>
</evidence>
<feature type="domain" description="Ubiquitin-like protease family profile" evidence="4">
    <location>
        <begin position="354"/>
        <end position="409"/>
    </location>
</feature>
<comment type="similarity">
    <text evidence="1">Belongs to the peptidase C48 family.</text>
</comment>
<dbReference type="SUPFAM" id="SSF54001">
    <property type="entry name" value="Cysteine proteinases"/>
    <property type="match status" value="1"/>
</dbReference>
<evidence type="ECO:0000313" key="6">
    <source>
        <dbReference type="Proteomes" id="UP000289738"/>
    </source>
</evidence>
<dbReference type="AlphaFoldDB" id="A0A445AEJ4"/>
<dbReference type="InterPro" id="IPR003653">
    <property type="entry name" value="Peptidase_C48_C"/>
</dbReference>
<proteinExistence type="inferred from homology"/>
<evidence type="ECO:0000313" key="5">
    <source>
        <dbReference type="EMBL" id="RYR24840.1"/>
    </source>
</evidence>
<sequence length="494" mass="55574">MNKKPNDGVQYAFYDTNWAALQHVRMELHKEKSIEDAVKCRRRATKDESMERVTTVDDAVSGVDDHTQKPSTGDDMILGILKTQANQIQALTAVVAQHGQVLELLTSLNVPATCDNKPIMDLNLNLHPFGGVHIYPGDGTLQETVKEVANTRTLPDEALTRQECPPPKLEDVVRGISAPPPTRMARVNKGKAGTPQPAPQVNLQRKLSFKDEGESSQDLIRNIRSTGPGSPWTFYTHRSADIRSEETPKFVGHELAVAAYIFVNGLQPSEILVENEHCTGNREALWTLRPGEEVVDDVINLVVAMFSSNMAEKQRWWLPTTFAQIAMSPGHHCKSTLDYIVAKYMGFVDNLLKIYVPLHMGCHWYLMIVDMWDHNLIYLDSLKSTVERQARIDQILEARLLELLLSDMSAYECKTTVPKSISKVDDPIRFMGIKINGHTRMTIAVDLVMGEHNPISEEVQQKAVQFWDRNMICSYMKGARPRKRTRSPVGPLSP</sequence>
<evidence type="ECO:0000259" key="4">
    <source>
        <dbReference type="Pfam" id="PF02902"/>
    </source>
</evidence>
<keyword evidence="6" id="KW-1185">Reference proteome</keyword>
<gene>
    <name evidence="5" type="ORF">Ahy_B02g058387</name>
</gene>
<keyword evidence="3" id="KW-0378">Hydrolase</keyword>
<dbReference type="Pfam" id="PF02902">
    <property type="entry name" value="Peptidase_C48"/>
    <property type="match status" value="1"/>
</dbReference>
<dbReference type="Proteomes" id="UP000289738">
    <property type="component" value="Chromosome B02"/>
</dbReference>
<reference evidence="5 6" key="1">
    <citation type="submission" date="2019-01" db="EMBL/GenBank/DDBJ databases">
        <title>Sequencing of cultivated peanut Arachis hypogaea provides insights into genome evolution and oil improvement.</title>
        <authorList>
            <person name="Chen X."/>
        </authorList>
    </citation>
    <scope>NUCLEOTIDE SEQUENCE [LARGE SCALE GENOMIC DNA]</scope>
    <source>
        <strain evidence="6">cv. Fuhuasheng</strain>
        <tissue evidence="5">Leaves</tissue>
    </source>
</reference>
<organism evidence="5 6">
    <name type="scientific">Arachis hypogaea</name>
    <name type="common">Peanut</name>
    <dbReference type="NCBI Taxonomy" id="3818"/>
    <lineage>
        <taxon>Eukaryota</taxon>
        <taxon>Viridiplantae</taxon>
        <taxon>Streptophyta</taxon>
        <taxon>Embryophyta</taxon>
        <taxon>Tracheophyta</taxon>
        <taxon>Spermatophyta</taxon>
        <taxon>Magnoliopsida</taxon>
        <taxon>eudicotyledons</taxon>
        <taxon>Gunneridae</taxon>
        <taxon>Pentapetalae</taxon>
        <taxon>rosids</taxon>
        <taxon>fabids</taxon>
        <taxon>Fabales</taxon>
        <taxon>Fabaceae</taxon>
        <taxon>Papilionoideae</taxon>
        <taxon>50 kb inversion clade</taxon>
        <taxon>dalbergioids sensu lato</taxon>
        <taxon>Dalbergieae</taxon>
        <taxon>Pterocarpus clade</taxon>
        <taxon>Arachis</taxon>
    </lineage>
</organism>
<protein>
    <recommendedName>
        <fullName evidence="4">Ubiquitin-like protease family profile domain-containing protein</fullName>
    </recommendedName>
</protein>
<evidence type="ECO:0000256" key="2">
    <source>
        <dbReference type="ARBA" id="ARBA00022670"/>
    </source>
</evidence>
<dbReference type="Gene3D" id="3.40.395.10">
    <property type="entry name" value="Adenoviral Proteinase, Chain A"/>
    <property type="match status" value="1"/>
</dbReference>
<dbReference type="GO" id="GO:0006508">
    <property type="term" value="P:proteolysis"/>
    <property type="evidence" value="ECO:0007669"/>
    <property type="project" value="UniProtKB-KW"/>
</dbReference>
<accession>A0A445AEJ4</accession>
<evidence type="ECO:0000256" key="1">
    <source>
        <dbReference type="ARBA" id="ARBA00005234"/>
    </source>
</evidence>
<dbReference type="GO" id="GO:0008234">
    <property type="term" value="F:cysteine-type peptidase activity"/>
    <property type="evidence" value="ECO:0007669"/>
    <property type="project" value="InterPro"/>
</dbReference>
<dbReference type="InterPro" id="IPR038765">
    <property type="entry name" value="Papain-like_cys_pep_sf"/>
</dbReference>
<dbReference type="EMBL" id="SDMP01000012">
    <property type="protein sequence ID" value="RYR24840.1"/>
    <property type="molecule type" value="Genomic_DNA"/>
</dbReference>
<name>A0A445AEJ4_ARAHY</name>
<keyword evidence="2" id="KW-0645">Protease</keyword>
<dbReference type="STRING" id="3818.A0A445AEJ4"/>